<evidence type="ECO:0000256" key="1">
    <source>
        <dbReference type="ARBA" id="ARBA00005721"/>
    </source>
</evidence>
<evidence type="ECO:0000313" key="3">
    <source>
        <dbReference type="EMBL" id="AER66598.1"/>
    </source>
</evidence>
<evidence type="ECO:0000256" key="2">
    <source>
        <dbReference type="SAM" id="MobiDB-lite"/>
    </source>
</evidence>
<dbReference type="STRING" id="580340.Tlie_0865"/>
<dbReference type="InterPro" id="IPR005531">
    <property type="entry name" value="Asp23"/>
</dbReference>
<gene>
    <name evidence="3" type="ordered locus">Tlie_0865</name>
</gene>
<dbReference type="Proteomes" id="UP000005868">
    <property type="component" value="Chromosome"/>
</dbReference>
<dbReference type="HOGENOM" id="CLU_113198_4_2_0"/>
<feature type="region of interest" description="Disordered" evidence="2">
    <location>
        <begin position="138"/>
        <end position="162"/>
    </location>
</feature>
<dbReference type="AlphaFoldDB" id="G7V9P8"/>
<accession>G7V9P8</accession>
<reference evidence="4" key="1">
    <citation type="submission" date="2011-10" db="EMBL/GenBank/DDBJ databases">
        <title>The complete genome of chromosome of Thermovirga lienii DSM 17291.</title>
        <authorList>
            <consortium name="US DOE Joint Genome Institute (JGI-PGF)"/>
            <person name="Lucas S."/>
            <person name="Copeland A."/>
            <person name="Lapidus A."/>
            <person name="Glavina del Rio T."/>
            <person name="Dalin E."/>
            <person name="Tice H."/>
            <person name="Bruce D."/>
            <person name="Goodwin L."/>
            <person name="Pitluck S."/>
            <person name="Peters L."/>
            <person name="Mikhailova N."/>
            <person name="Saunders E."/>
            <person name="Kyrpides N."/>
            <person name="Mavromatis K."/>
            <person name="Ivanova N."/>
            <person name="Last F.I."/>
            <person name="Brettin T."/>
            <person name="Detter J.C."/>
            <person name="Han C."/>
            <person name="Larimer F."/>
            <person name="Land M."/>
            <person name="Hauser L."/>
            <person name="Markowitz V."/>
            <person name="Cheng J.-F."/>
            <person name="Hugenholtz P."/>
            <person name="Woyke T."/>
            <person name="Wu D."/>
            <person name="Spring S."/>
            <person name="Schroeder M."/>
            <person name="Brambilla E.-M."/>
            <person name="Klenk H.-P."/>
            <person name="Eisen J.A."/>
        </authorList>
    </citation>
    <scope>NUCLEOTIDE SEQUENCE [LARGE SCALE GENOMIC DNA]</scope>
    <source>
        <strain evidence="4">ATCC BAA-1197 / DSM 17291 / Cas60314</strain>
    </source>
</reference>
<dbReference type="KEGG" id="tli:Tlie_0865"/>
<evidence type="ECO:0008006" key="5">
    <source>
        <dbReference type="Google" id="ProtNLM"/>
    </source>
</evidence>
<organism evidence="3 4">
    <name type="scientific">Thermovirga lienii (strain ATCC BAA-1197 / DSM 17291 / Cas60314)</name>
    <dbReference type="NCBI Taxonomy" id="580340"/>
    <lineage>
        <taxon>Bacteria</taxon>
        <taxon>Thermotogati</taxon>
        <taxon>Synergistota</taxon>
        <taxon>Synergistia</taxon>
        <taxon>Synergistales</taxon>
        <taxon>Thermovirgaceae</taxon>
        <taxon>Thermovirga</taxon>
    </lineage>
</organism>
<keyword evidence="4" id="KW-1185">Reference proteome</keyword>
<protein>
    <recommendedName>
        <fullName evidence="5">Asp23/Gls24 family envelope stress response protein</fullName>
    </recommendedName>
</protein>
<proteinExistence type="inferred from homology"/>
<name>G7V9P8_THELD</name>
<dbReference type="Pfam" id="PF03780">
    <property type="entry name" value="Asp23"/>
    <property type="match status" value="1"/>
</dbReference>
<feature type="compositionally biased region" description="Basic and acidic residues" evidence="2">
    <location>
        <begin position="1"/>
        <end position="10"/>
    </location>
</feature>
<feature type="compositionally biased region" description="Low complexity" evidence="2">
    <location>
        <begin position="16"/>
        <end position="28"/>
    </location>
</feature>
<evidence type="ECO:0000313" key="4">
    <source>
        <dbReference type="Proteomes" id="UP000005868"/>
    </source>
</evidence>
<comment type="similarity">
    <text evidence="1">Belongs to the asp23 family.</text>
</comment>
<sequence>MEEKEKHLTEEETSEGLESTETLDSSTVTGSVKISEEVIAQIATQALLSVKGVQPASPGLVANLRLGKKSSSGVKISVHDGEVPSIAVEAYVTVKYGLRIPDVAWDVQESIKKNLEQFTGYTVKSVDVYVQGVFFESPQKEEETAQSSAETEGTSPPERSEL</sequence>
<dbReference type="eggNOG" id="COG1302">
    <property type="taxonomic scope" value="Bacteria"/>
</dbReference>
<dbReference type="EMBL" id="CP003096">
    <property type="protein sequence ID" value="AER66598.1"/>
    <property type="molecule type" value="Genomic_DNA"/>
</dbReference>
<reference evidence="3 4" key="2">
    <citation type="journal article" date="2012" name="Stand. Genomic Sci.">
        <title>Genome sequence of the moderately thermophilic, amino-acid-degrading and sulfur-reducing bacterium Thermovirga lienii type strain (Cas60314(T)).</title>
        <authorList>
            <person name="Goker M."/>
            <person name="Saunders E."/>
            <person name="Lapidus A."/>
            <person name="Nolan M."/>
            <person name="Lucas S."/>
            <person name="Hammon N."/>
            <person name="Deshpande S."/>
            <person name="Cheng J.F."/>
            <person name="Han C."/>
            <person name="Tapia R."/>
            <person name="Goodwin L.A."/>
            <person name="Pitluck S."/>
            <person name="Liolios K."/>
            <person name="Mavromatis K."/>
            <person name="Pagani I."/>
            <person name="Ivanova N."/>
            <person name="Mikhailova N."/>
            <person name="Pati A."/>
            <person name="Chen A."/>
            <person name="Palaniappan K."/>
            <person name="Land M."/>
            <person name="Chang Y.J."/>
            <person name="Jeffries C.D."/>
            <person name="Brambilla E.M."/>
            <person name="Rohde M."/>
            <person name="Spring S."/>
            <person name="Detter J.C."/>
            <person name="Woyke T."/>
            <person name="Bristow J."/>
            <person name="Eisen J.A."/>
            <person name="Markowitz V."/>
            <person name="Hugenholtz P."/>
            <person name="Kyrpides N.C."/>
            <person name="Klenk H.P."/>
        </authorList>
    </citation>
    <scope>NUCLEOTIDE SEQUENCE [LARGE SCALE GENOMIC DNA]</scope>
    <source>
        <strain evidence="4">ATCC BAA-1197 / DSM 17291 / Cas60314</strain>
    </source>
</reference>
<feature type="region of interest" description="Disordered" evidence="2">
    <location>
        <begin position="1"/>
        <end position="28"/>
    </location>
</feature>
<dbReference type="PANTHER" id="PTHR34297">
    <property type="entry name" value="HYPOTHETICAL CYTOSOLIC PROTEIN-RELATED"/>
    <property type="match status" value="1"/>
</dbReference>